<dbReference type="Proteomes" id="UP000028511">
    <property type="component" value="Unassembled WGS sequence"/>
</dbReference>
<reference evidence="1" key="1">
    <citation type="submission" date="2013-07" db="EMBL/GenBank/DDBJ databases">
        <title>Sub-species coevolution in mutualistic symbiosis.</title>
        <authorList>
            <person name="Murfin K."/>
            <person name="Klassen J."/>
            <person name="Lee M."/>
            <person name="Forst S."/>
            <person name="Stock P."/>
            <person name="Goodrich-Blair H."/>
        </authorList>
    </citation>
    <scope>NUCLEOTIDE SEQUENCE [LARGE SCALE GENOMIC DNA]</scope>
    <source>
        <strain evidence="1">Puntauvense</strain>
    </source>
</reference>
<name>A0A077NNY3_XENBV</name>
<organism evidence="1">
    <name type="scientific">Xenorhabdus bovienii str. puntauvense</name>
    <dbReference type="NCBI Taxonomy" id="1398201"/>
    <lineage>
        <taxon>Bacteria</taxon>
        <taxon>Pseudomonadati</taxon>
        <taxon>Pseudomonadota</taxon>
        <taxon>Gammaproteobacteria</taxon>
        <taxon>Enterobacterales</taxon>
        <taxon>Morganellaceae</taxon>
        <taxon>Xenorhabdus</taxon>
    </lineage>
</organism>
<gene>
    <name evidence="1" type="ORF">XBP1_930090</name>
</gene>
<dbReference type="HOGENOM" id="CLU_206706_0_0_6"/>
<accession>A0A077NNY3</accession>
<comment type="caution">
    <text evidence="1">The sequence shown here is derived from an EMBL/GenBank/DDBJ whole genome shotgun (WGS) entry which is preliminary data.</text>
</comment>
<sequence>MFMIVTISDVFNLTEGFKISQPQYNAYRIDINIHISISVYVVFSFDPIF</sequence>
<dbReference type="AlphaFoldDB" id="A0A077NNY3"/>
<proteinExistence type="predicted"/>
<protein>
    <submittedName>
        <fullName evidence="1">Uncharacterized protein</fullName>
    </submittedName>
</protein>
<dbReference type="EMBL" id="CBSW010000302">
    <property type="protein sequence ID" value="CDG99375.1"/>
    <property type="molecule type" value="Genomic_DNA"/>
</dbReference>
<evidence type="ECO:0000313" key="1">
    <source>
        <dbReference type="EMBL" id="CDG99375.1"/>
    </source>
</evidence>